<dbReference type="SUPFAM" id="SSF52540">
    <property type="entry name" value="P-loop containing nucleoside triphosphate hydrolases"/>
    <property type="match status" value="1"/>
</dbReference>
<accession>A0AAX1J6X9</accession>
<gene>
    <name evidence="2" type="ORF">I2456_23125</name>
</gene>
<dbReference type="PANTHER" id="PTHR30153:SF2">
    <property type="entry name" value="REPLICATIVE DNA HELICASE"/>
    <property type="match status" value="1"/>
</dbReference>
<dbReference type="InterPro" id="IPR027417">
    <property type="entry name" value="P-loop_NTPase"/>
</dbReference>
<dbReference type="PANTHER" id="PTHR30153">
    <property type="entry name" value="REPLICATIVE DNA HELICASE DNAB"/>
    <property type="match status" value="1"/>
</dbReference>
<dbReference type="AlphaFoldDB" id="A0AAX1J6X9"/>
<feature type="domain" description="SF4 helicase" evidence="1">
    <location>
        <begin position="7"/>
        <end position="44"/>
    </location>
</feature>
<dbReference type="GO" id="GO:0003678">
    <property type="term" value="F:DNA helicase activity"/>
    <property type="evidence" value="ECO:0007669"/>
    <property type="project" value="InterPro"/>
</dbReference>
<organism evidence="2 3">
    <name type="scientific">Mycobacterium kubicae</name>
    <dbReference type="NCBI Taxonomy" id="120959"/>
    <lineage>
        <taxon>Bacteria</taxon>
        <taxon>Bacillati</taxon>
        <taxon>Actinomycetota</taxon>
        <taxon>Actinomycetes</taxon>
        <taxon>Mycobacteriales</taxon>
        <taxon>Mycobacteriaceae</taxon>
        <taxon>Mycobacterium</taxon>
        <taxon>Mycobacterium simiae complex</taxon>
    </lineage>
</organism>
<evidence type="ECO:0000313" key="3">
    <source>
        <dbReference type="Proteomes" id="UP000663583"/>
    </source>
</evidence>
<dbReference type="PROSITE" id="PS51199">
    <property type="entry name" value="SF4_HELICASE"/>
    <property type="match status" value="1"/>
</dbReference>
<evidence type="ECO:0000313" key="2">
    <source>
        <dbReference type="EMBL" id="QPI37254.1"/>
    </source>
</evidence>
<dbReference type="Gene3D" id="3.40.50.300">
    <property type="entry name" value="P-loop containing nucleotide triphosphate hydrolases"/>
    <property type="match status" value="1"/>
</dbReference>
<sequence length="71" mass="7216">MDTIATNGGLARGVPTGFADLDEITCGLQPGTMVTVAARPGVGKVRSSTGFHAIVFAQTSDGQCHLLVGNE</sequence>
<proteinExistence type="predicted"/>
<reference evidence="2" key="1">
    <citation type="submission" date="2020-11" db="EMBL/GenBank/DDBJ databases">
        <title>Intraspecies plasmid and genomic variation of Mycobacterium kubicae revealed by the complete genome sequences of two clinical isolates.</title>
        <authorList>
            <person name="Hendrix J.R."/>
            <person name="Epperson L.E."/>
            <person name="Honda J.R."/>
            <person name="Strong M."/>
        </authorList>
    </citation>
    <scope>NUCLEOTIDE SEQUENCE</scope>
    <source>
        <strain evidence="2">JCM 13573</strain>
    </source>
</reference>
<dbReference type="GO" id="GO:0006260">
    <property type="term" value="P:DNA replication"/>
    <property type="evidence" value="ECO:0007669"/>
    <property type="project" value="InterPro"/>
</dbReference>
<dbReference type="GO" id="GO:0005524">
    <property type="term" value="F:ATP binding"/>
    <property type="evidence" value="ECO:0007669"/>
    <property type="project" value="InterPro"/>
</dbReference>
<dbReference type="GO" id="GO:0005829">
    <property type="term" value="C:cytosol"/>
    <property type="evidence" value="ECO:0007669"/>
    <property type="project" value="TreeGrafter"/>
</dbReference>
<name>A0AAX1J6X9_9MYCO</name>
<dbReference type="KEGG" id="mku:I2456_23125"/>
<dbReference type="EMBL" id="CP065047">
    <property type="protein sequence ID" value="QPI37254.1"/>
    <property type="molecule type" value="Genomic_DNA"/>
</dbReference>
<dbReference type="Proteomes" id="UP000663583">
    <property type="component" value="Chromosome"/>
</dbReference>
<dbReference type="Pfam" id="PF03796">
    <property type="entry name" value="DnaB_C"/>
    <property type="match status" value="1"/>
</dbReference>
<dbReference type="InterPro" id="IPR007694">
    <property type="entry name" value="DNA_helicase_DnaB-like_C"/>
</dbReference>
<evidence type="ECO:0000259" key="1">
    <source>
        <dbReference type="PROSITE" id="PS51199"/>
    </source>
</evidence>
<protein>
    <recommendedName>
        <fullName evidence="1">SF4 helicase domain-containing protein</fullName>
    </recommendedName>
</protein>